<name>A0A3S5ADK0_9PLAT</name>
<dbReference type="AlphaFoldDB" id="A0A3S5ADK0"/>
<evidence type="ECO:0000256" key="1">
    <source>
        <dbReference type="SAM" id="MobiDB-lite"/>
    </source>
</evidence>
<reference evidence="2" key="1">
    <citation type="submission" date="2018-11" db="EMBL/GenBank/DDBJ databases">
        <authorList>
            <consortium name="Pathogen Informatics"/>
        </authorList>
    </citation>
    <scope>NUCLEOTIDE SEQUENCE</scope>
</reference>
<keyword evidence="3" id="KW-1185">Reference proteome</keyword>
<dbReference type="EMBL" id="CAAALY010080964">
    <property type="protein sequence ID" value="VEL26540.1"/>
    <property type="molecule type" value="Genomic_DNA"/>
</dbReference>
<accession>A0A3S5ADK0</accession>
<feature type="compositionally biased region" description="Low complexity" evidence="1">
    <location>
        <begin position="76"/>
        <end position="90"/>
    </location>
</feature>
<protein>
    <submittedName>
        <fullName evidence="2">Uncharacterized protein</fullName>
    </submittedName>
</protein>
<feature type="region of interest" description="Disordered" evidence="1">
    <location>
        <begin position="75"/>
        <end position="96"/>
    </location>
</feature>
<comment type="caution">
    <text evidence="2">The sequence shown here is derived from an EMBL/GenBank/DDBJ whole genome shotgun (WGS) entry which is preliminary data.</text>
</comment>
<sequence>MQSIPPAAQASQLQQRLTRTIDTAQVAHTKHVKPSHLAACSSVACLGASSEPPPLPQPKQPLSRALNLAQLGSGLGECTSSSSNSSSTGGDCVNSA</sequence>
<evidence type="ECO:0000313" key="3">
    <source>
        <dbReference type="Proteomes" id="UP000784294"/>
    </source>
</evidence>
<organism evidence="2 3">
    <name type="scientific">Protopolystoma xenopodis</name>
    <dbReference type="NCBI Taxonomy" id="117903"/>
    <lineage>
        <taxon>Eukaryota</taxon>
        <taxon>Metazoa</taxon>
        <taxon>Spiralia</taxon>
        <taxon>Lophotrochozoa</taxon>
        <taxon>Platyhelminthes</taxon>
        <taxon>Monogenea</taxon>
        <taxon>Polyopisthocotylea</taxon>
        <taxon>Polystomatidea</taxon>
        <taxon>Polystomatidae</taxon>
        <taxon>Protopolystoma</taxon>
    </lineage>
</organism>
<gene>
    <name evidence="2" type="ORF">PXEA_LOCUS19980</name>
</gene>
<evidence type="ECO:0000313" key="2">
    <source>
        <dbReference type="EMBL" id="VEL26540.1"/>
    </source>
</evidence>
<proteinExistence type="predicted"/>
<dbReference type="Proteomes" id="UP000784294">
    <property type="component" value="Unassembled WGS sequence"/>
</dbReference>